<dbReference type="GO" id="GO:0006355">
    <property type="term" value="P:regulation of DNA-templated transcription"/>
    <property type="evidence" value="ECO:0007669"/>
    <property type="project" value="InterPro"/>
</dbReference>
<evidence type="ECO:0000313" key="13">
    <source>
        <dbReference type="Proteomes" id="UP001279734"/>
    </source>
</evidence>
<feature type="region of interest" description="Disordered" evidence="10">
    <location>
        <begin position="336"/>
        <end position="370"/>
    </location>
</feature>
<comment type="caution">
    <text evidence="12">The sequence shown here is derived from an EMBL/GenBank/DDBJ whole genome shotgun (WGS) entry which is preliminary data.</text>
</comment>
<keyword evidence="5 8" id="KW-0371">Homeobox</keyword>
<accession>A0AAD3XQE3</accession>
<evidence type="ECO:0000256" key="7">
    <source>
        <dbReference type="ARBA" id="ARBA00023242"/>
    </source>
</evidence>
<keyword evidence="6" id="KW-0804">Transcription</keyword>
<feature type="region of interest" description="Disordered" evidence="10">
    <location>
        <begin position="148"/>
        <end position="169"/>
    </location>
</feature>
<evidence type="ECO:0000256" key="10">
    <source>
        <dbReference type="SAM" id="MobiDB-lite"/>
    </source>
</evidence>
<name>A0AAD3XQE3_NEPGR</name>
<evidence type="ECO:0000256" key="1">
    <source>
        <dbReference type="ARBA" id="ARBA00004123"/>
    </source>
</evidence>
<keyword evidence="4 8" id="KW-0238">DNA-binding</keyword>
<dbReference type="CDD" id="cd00086">
    <property type="entry name" value="homeodomain"/>
    <property type="match status" value="1"/>
</dbReference>
<keyword evidence="3" id="KW-0805">Transcription regulation</keyword>
<feature type="compositionally biased region" description="Polar residues" evidence="10">
    <location>
        <begin position="258"/>
        <end position="276"/>
    </location>
</feature>
<feature type="compositionally biased region" description="Low complexity" evidence="10">
    <location>
        <begin position="588"/>
        <end position="603"/>
    </location>
</feature>
<evidence type="ECO:0000259" key="11">
    <source>
        <dbReference type="PROSITE" id="PS50071"/>
    </source>
</evidence>
<feature type="compositionally biased region" description="Low complexity" evidence="10">
    <location>
        <begin position="58"/>
        <end position="68"/>
    </location>
</feature>
<dbReference type="InterPro" id="IPR009057">
    <property type="entry name" value="Homeodomain-like_sf"/>
</dbReference>
<gene>
    <name evidence="12" type="ORF">Nepgr_014532</name>
</gene>
<feature type="region of interest" description="Disordered" evidence="10">
    <location>
        <begin position="35"/>
        <end position="70"/>
    </location>
</feature>
<reference evidence="12" key="1">
    <citation type="submission" date="2023-05" db="EMBL/GenBank/DDBJ databases">
        <title>Nepenthes gracilis genome sequencing.</title>
        <authorList>
            <person name="Fukushima K."/>
        </authorList>
    </citation>
    <scope>NUCLEOTIDE SEQUENCE</scope>
    <source>
        <strain evidence="12">SING2019-196</strain>
    </source>
</reference>
<dbReference type="PROSITE" id="PS50071">
    <property type="entry name" value="HOMEOBOX_2"/>
    <property type="match status" value="1"/>
</dbReference>
<feature type="region of interest" description="Disordered" evidence="10">
    <location>
        <begin position="258"/>
        <end position="296"/>
    </location>
</feature>
<dbReference type="GO" id="GO:0003677">
    <property type="term" value="F:DNA binding"/>
    <property type="evidence" value="ECO:0007669"/>
    <property type="project" value="UniProtKB-UniRule"/>
</dbReference>
<keyword evidence="9" id="KW-0175">Coiled coil</keyword>
<dbReference type="FunFam" id="1.10.10.60:FF:000117">
    <property type="entry name" value="BEL1-like homeodomain protein 9"/>
    <property type="match status" value="1"/>
</dbReference>
<dbReference type="InterPro" id="IPR006563">
    <property type="entry name" value="POX_dom"/>
</dbReference>
<dbReference type="Proteomes" id="UP001279734">
    <property type="component" value="Unassembled WGS sequence"/>
</dbReference>
<evidence type="ECO:0000256" key="3">
    <source>
        <dbReference type="ARBA" id="ARBA00023015"/>
    </source>
</evidence>
<dbReference type="AlphaFoldDB" id="A0AAD3XQE3"/>
<dbReference type="Gene3D" id="1.10.10.60">
    <property type="entry name" value="Homeodomain-like"/>
    <property type="match status" value="1"/>
</dbReference>
<evidence type="ECO:0000256" key="9">
    <source>
        <dbReference type="SAM" id="Coils"/>
    </source>
</evidence>
<sequence>MSKSFLAKAGDLSPALSKEAIAKDHQLRQAEAVQLKSLHQTSRSDDSFDFAGTKARPSSHQQSYSSSSNVPASIDLKRTFNSLGFPCSLYPSPGYNIRENVRCLVSLIWILRSKNLMMATYFHGGSEIQSDNPQTLYLMNPNYSGYYSVSDTHQHQQQQQPQPQPPQPLNMLSVGTNALNPGLISHALLPSHHFLGIPLANPDDLGLVPRVHYNLWSSVDPAAGSQTHITTPIAASASDLMGFRRPVVTAQQRLSLSLSPQHNSVSGQQGSVTEMSPTGGGIGGRDEMGLSGSSPTSVSAASNGVFGVQSVILGSKYLKAAQQLLDEVASVGKAKTAESGEVGTNKEKTKEPTEPVAVEESSRGADSSSMRVAELTTAHRQELQMKKAKLLNMLDEVEQRYRQYHNQMRVVVVLFEKAAGPGSAKSYTTLALKTISKQFRCLKDSITAQINATSKSLGEDDGLGGKGEGSRLRFVDHQFRRQRALQQLGVMQQHSAWRPQRGLPERAVSVLRAWLFEHFLHPYPKDSDKHMLAKQAGLTRNQVSNWFINARVRLWKPMVEEMYLEETKAQELNGSEDNNSGKNDHLDNNNSNSNKKGSGISNSAAPRDTSIIRAEPPKTIKSQRQVMSSIQYPPVNDVPSILTGTSATQGFSLVESPSMEFVASPTKKQRSNDMQNSPISILSTDMEMKPSETRRDLGPKYGMDRNPMLTSAGQNHGYGAYQIDDMGMFNPEQLAQRYHGNGVSLTLGLQHCENLSHDQQNYISTQNIQLGTRLEMSAVEPNFCGISSDCQPSHSSAGYESIDMQKRKRLQLSCYQQIL</sequence>
<dbReference type="Pfam" id="PF05920">
    <property type="entry name" value="Homeobox_KN"/>
    <property type="match status" value="1"/>
</dbReference>
<feature type="DNA-binding region" description="Homeobox" evidence="8">
    <location>
        <begin position="496"/>
        <end position="558"/>
    </location>
</feature>
<proteinExistence type="inferred from homology"/>
<evidence type="ECO:0000256" key="5">
    <source>
        <dbReference type="ARBA" id="ARBA00023155"/>
    </source>
</evidence>
<evidence type="ECO:0000256" key="6">
    <source>
        <dbReference type="ARBA" id="ARBA00023163"/>
    </source>
</evidence>
<feature type="domain" description="Homeobox" evidence="11">
    <location>
        <begin position="494"/>
        <end position="557"/>
    </location>
</feature>
<keyword evidence="13" id="KW-1185">Reference proteome</keyword>
<dbReference type="InterPro" id="IPR001356">
    <property type="entry name" value="HD"/>
</dbReference>
<dbReference type="PANTHER" id="PTHR11850">
    <property type="entry name" value="HOMEOBOX PROTEIN TRANSCRIPTION FACTORS"/>
    <property type="match status" value="1"/>
</dbReference>
<dbReference type="SMART" id="SM00389">
    <property type="entry name" value="HOX"/>
    <property type="match status" value="1"/>
</dbReference>
<evidence type="ECO:0000313" key="12">
    <source>
        <dbReference type="EMBL" id="GMH12691.1"/>
    </source>
</evidence>
<evidence type="ECO:0000256" key="4">
    <source>
        <dbReference type="ARBA" id="ARBA00023125"/>
    </source>
</evidence>
<dbReference type="InterPro" id="IPR008422">
    <property type="entry name" value="KN_HD"/>
</dbReference>
<comment type="similarity">
    <text evidence="2">Belongs to the TALE/BELL homeobox family.</text>
</comment>
<dbReference type="SMART" id="SM00574">
    <property type="entry name" value="POX"/>
    <property type="match status" value="1"/>
</dbReference>
<feature type="coiled-coil region" evidence="9">
    <location>
        <begin position="380"/>
        <end position="407"/>
    </location>
</feature>
<dbReference type="Pfam" id="PF07526">
    <property type="entry name" value="POX"/>
    <property type="match status" value="1"/>
</dbReference>
<organism evidence="12 13">
    <name type="scientific">Nepenthes gracilis</name>
    <name type="common">Slender pitcher plant</name>
    <dbReference type="NCBI Taxonomy" id="150966"/>
    <lineage>
        <taxon>Eukaryota</taxon>
        <taxon>Viridiplantae</taxon>
        <taxon>Streptophyta</taxon>
        <taxon>Embryophyta</taxon>
        <taxon>Tracheophyta</taxon>
        <taxon>Spermatophyta</taxon>
        <taxon>Magnoliopsida</taxon>
        <taxon>eudicotyledons</taxon>
        <taxon>Gunneridae</taxon>
        <taxon>Pentapetalae</taxon>
        <taxon>Caryophyllales</taxon>
        <taxon>Nepenthaceae</taxon>
        <taxon>Nepenthes</taxon>
    </lineage>
</organism>
<evidence type="ECO:0000256" key="8">
    <source>
        <dbReference type="PROSITE-ProRule" id="PRU00108"/>
    </source>
</evidence>
<feature type="region of interest" description="Disordered" evidence="10">
    <location>
        <begin position="571"/>
        <end position="623"/>
    </location>
</feature>
<keyword evidence="7 8" id="KW-0539">Nucleus</keyword>
<feature type="compositionally biased region" description="Polar residues" evidence="10">
    <location>
        <begin position="571"/>
        <end position="581"/>
    </location>
</feature>
<dbReference type="SUPFAM" id="SSF46689">
    <property type="entry name" value="Homeodomain-like"/>
    <property type="match status" value="1"/>
</dbReference>
<protein>
    <recommendedName>
        <fullName evidence="11">Homeobox domain-containing protein</fullName>
    </recommendedName>
</protein>
<dbReference type="GO" id="GO:0005634">
    <property type="term" value="C:nucleus"/>
    <property type="evidence" value="ECO:0007669"/>
    <property type="project" value="UniProtKB-SubCell"/>
</dbReference>
<feature type="compositionally biased region" description="Basic and acidic residues" evidence="10">
    <location>
        <begin position="344"/>
        <end position="353"/>
    </location>
</feature>
<dbReference type="EMBL" id="BSYO01000012">
    <property type="protein sequence ID" value="GMH12691.1"/>
    <property type="molecule type" value="Genomic_DNA"/>
</dbReference>
<comment type="subcellular location">
    <subcellularLocation>
        <location evidence="1 8">Nucleus</location>
    </subcellularLocation>
</comment>
<dbReference type="InterPro" id="IPR050224">
    <property type="entry name" value="TALE_homeobox"/>
</dbReference>
<evidence type="ECO:0000256" key="2">
    <source>
        <dbReference type="ARBA" id="ARBA00006454"/>
    </source>
</evidence>